<comment type="caution">
    <text evidence="25">The sequence shown here is derived from an EMBL/GenBank/DDBJ whole genome shotgun (WGS) entry which is preliminary data.</text>
</comment>
<dbReference type="PROSITE" id="PS00903">
    <property type="entry name" value="CYT_DCMP_DEAMINASES_1"/>
    <property type="match status" value="1"/>
</dbReference>
<dbReference type="CDD" id="cd01286">
    <property type="entry name" value="deoxycytidylate_deaminase"/>
    <property type="match status" value="1"/>
</dbReference>
<organism evidence="25 26">
    <name type="scientific">Aspergillus cristatus</name>
    <name type="common">Chinese Fuzhuan brick tea-fermentation fungus</name>
    <name type="synonym">Eurotium cristatum</name>
    <dbReference type="NCBI Taxonomy" id="573508"/>
    <lineage>
        <taxon>Eukaryota</taxon>
        <taxon>Fungi</taxon>
        <taxon>Dikarya</taxon>
        <taxon>Ascomycota</taxon>
        <taxon>Pezizomycotina</taxon>
        <taxon>Eurotiomycetes</taxon>
        <taxon>Eurotiomycetidae</taxon>
        <taxon>Eurotiales</taxon>
        <taxon>Aspergillaceae</taxon>
        <taxon>Aspergillus</taxon>
        <taxon>Aspergillus subgen. Aspergillus</taxon>
    </lineage>
</organism>
<dbReference type="STRING" id="573508.A0A1E3B689"/>
<keyword evidence="12 23" id="KW-0368">Histidine biosynthesis</keyword>
<dbReference type="InterPro" id="IPR006062">
    <property type="entry name" value="His_biosynth"/>
</dbReference>
<evidence type="ECO:0000256" key="14">
    <source>
        <dbReference type="ARBA" id="ARBA00023268"/>
    </source>
</evidence>
<dbReference type="UniPathway" id="UPA00031">
    <property type="reaction ID" value="UER00010"/>
</dbReference>
<keyword evidence="8" id="KW-0545">Nucleotide biosynthesis</keyword>
<evidence type="ECO:0000256" key="10">
    <source>
        <dbReference type="ARBA" id="ARBA00022833"/>
    </source>
</evidence>
<keyword evidence="6 23" id="KW-0028">Amino-acid biosynthesis</keyword>
<evidence type="ECO:0000256" key="7">
    <source>
        <dbReference type="ARBA" id="ARBA00022723"/>
    </source>
</evidence>
<dbReference type="InterPro" id="IPR016192">
    <property type="entry name" value="APOBEC/CMP_deaminase_Zn-bd"/>
</dbReference>
<dbReference type="NCBIfam" id="TIGR01855">
    <property type="entry name" value="IMP_synth_hisH"/>
    <property type="match status" value="1"/>
</dbReference>
<evidence type="ECO:0000256" key="13">
    <source>
        <dbReference type="ARBA" id="ARBA00023239"/>
    </source>
</evidence>
<evidence type="ECO:0000256" key="17">
    <source>
        <dbReference type="ARBA" id="ARBA00047838"/>
    </source>
</evidence>
<dbReference type="Gene3D" id="3.40.50.300">
    <property type="entry name" value="P-loop containing nucleotide triphosphate hydrolases"/>
    <property type="match status" value="1"/>
</dbReference>
<dbReference type="GO" id="GO:0016829">
    <property type="term" value="F:lyase activity"/>
    <property type="evidence" value="ECO:0007669"/>
    <property type="project" value="UniProtKB-KW"/>
</dbReference>
<evidence type="ECO:0000256" key="16">
    <source>
        <dbReference type="ARBA" id="ARBA00041763"/>
    </source>
</evidence>
<dbReference type="GO" id="GO:0004359">
    <property type="term" value="F:glutaminase activity"/>
    <property type="evidence" value="ECO:0007669"/>
    <property type="project" value="UniProtKB-EC"/>
</dbReference>
<dbReference type="Gene3D" id="3.40.50.880">
    <property type="match status" value="1"/>
</dbReference>
<reference evidence="25 26" key="1">
    <citation type="journal article" date="2016" name="BMC Genomics">
        <title>Comparative genomic and transcriptomic analyses of the Fuzhuan brick tea-fermentation fungus Aspergillus cristatus.</title>
        <authorList>
            <person name="Ge Y."/>
            <person name="Wang Y."/>
            <person name="Liu Y."/>
            <person name="Tan Y."/>
            <person name="Ren X."/>
            <person name="Zhang X."/>
            <person name="Hyde K.D."/>
            <person name="Liu Y."/>
            <person name="Liu Z."/>
        </authorList>
    </citation>
    <scope>NUCLEOTIDE SEQUENCE [LARGE SCALE GENOMIC DNA]</scope>
    <source>
        <strain evidence="25 26">GZAAS20.1005</strain>
    </source>
</reference>
<dbReference type="SUPFAM" id="SSF52317">
    <property type="entry name" value="Class I glutamine amidotransferase-like"/>
    <property type="match status" value="1"/>
</dbReference>
<dbReference type="FunFam" id="3.40.50.300:FF:002333">
    <property type="entry name" value="Deoxycytidylate deaminase, putative"/>
    <property type="match status" value="1"/>
</dbReference>
<dbReference type="PANTHER" id="PTHR21235:SF2">
    <property type="entry name" value="IMIDAZOLE GLYCEROL PHOSPHATE SYNTHASE HISHF"/>
    <property type="match status" value="1"/>
</dbReference>
<comment type="cofactor">
    <cofactor evidence="1">
        <name>Zn(2+)</name>
        <dbReference type="ChEBI" id="CHEBI:29105"/>
    </cofactor>
</comment>
<dbReference type="PROSITE" id="PS51273">
    <property type="entry name" value="GATASE_TYPE_1"/>
    <property type="match status" value="1"/>
</dbReference>
<dbReference type="InterPro" id="IPR013785">
    <property type="entry name" value="Aldolase_TIM"/>
</dbReference>
<evidence type="ECO:0000256" key="2">
    <source>
        <dbReference type="ARBA" id="ARBA00005091"/>
    </source>
</evidence>
<keyword evidence="14" id="KW-0511">Multifunctional enzyme</keyword>
<evidence type="ECO:0000259" key="24">
    <source>
        <dbReference type="PROSITE" id="PS51747"/>
    </source>
</evidence>
<evidence type="ECO:0000256" key="8">
    <source>
        <dbReference type="ARBA" id="ARBA00022727"/>
    </source>
</evidence>
<dbReference type="GO" id="GO:0000105">
    <property type="term" value="P:L-histidine biosynthetic process"/>
    <property type="evidence" value="ECO:0007669"/>
    <property type="project" value="UniProtKB-UniPathway"/>
</dbReference>
<evidence type="ECO:0000256" key="22">
    <source>
        <dbReference type="ARBA" id="ARBA00071582"/>
    </source>
</evidence>
<dbReference type="InterPro" id="IPR035105">
    <property type="entry name" value="Deoxycytidylate_deaminase_dom"/>
</dbReference>
<comment type="similarity">
    <text evidence="20">In the C-terminal section; belongs to the HisA/HisF family.</text>
</comment>
<evidence type="ECO:0000256" key="5">
    <source>
        <dbReference type="ARBA" id="ARBA00012918"/>
    </source>
</evidence>
<evidence type="ECO:0000256" key="19">
    <source>
        <dbReference type="ARBA" id="ARBA00055946"/>
    </source>
</evidence>
<dbReference type="InterPro" id="IPR029062">
    <property type="entry name" value="Class_I_gatase-like"/>
</dbReference>
<evidence type="ECO:0000313" key="26">
    <source>
        <dbReference type="Proteomes" id="UP000094569"/>
    </source>
</evidence>
<proteinExistence type="inferred from homology"/>
<gene>
    <name evidence="25" type="ORF">SI65_08757</name>
</gene>
<comment type="catalytic activity">
    <reaction evidence="18">
        <text>L-glutamine + H2O = L-glutamate + NH4(+)</text>
        <dbReference type="Rhea" id="RHEA:15889"/>
        <dbReference type="ChEBI" id="CHEBI:15377"/>
        <dbReference type="ChEBI" id="CHEBI:28938"/>
        <dbReference type="ChEBI" id="CHEBI:29985"/>
        <dbReference type="ChEBI" id="CHEBI:58359"/>
        <dbReference type="EC" id="3.5.1.2"/>
    </reaction>
</comment>
<keyword evidence="7" id="KW-0479">Metal-binding</keyword>
<dbReference type="InterPro" id="IPR002125">
    <property type="entry name" value="CMP_dCMP_dom"/>
</dbReference>
<dbReference type="GO" id="GO:0008270">
    <property type="term" value="F:zinc ion binding"/>
    <property type="evidence" value="ECO:0007669"/>
    <property type="project" value="InterPro"/>
</dbReference>
<dbReference type="HAMAP" id="MF_00278">
    <property type="entry name" value="HisH"/>
    <property type="match status" value="1"/>
</dbReference>
<dbReference type="InterPro" id="IPR016193">
    <property type="entry name" value="Cytidine_deaminase-like"/>
</dbReference>
<dbReference type="CDD" id="cd04731">
    <property type="entry name" value="HisF"/>
    <property type="match status" value="1"/>
</dbReference>
<sequence>MLIGLCGGICSGKHAIAKYLTQHQGFHLLGLKNRNYSQISDEPGNRVQLQSSEASGQGNTPSPEVVFENVDLLLEFVTKRWRECWVTTDIWDGATLDRLIQRPFFLLVSVDAPVSLRWKRFTDRCQERQIEPPALEEFVIWNDRHLYDRDIGRAYLTDRAQARLFNSSSSLDELHAALKTLDLADEQRLRPNWDQYFMQLASLAAQRSNCMKRRVGCVLVRERRVISTGYNGTPRHLKNCNEGGCPRCNCGAGGGVGLSTCLCIHAEENALLEAGKERIREGAILYCDTCPCLTCTVKIAQVGIYEVVYSQSYNMDQESAAILESAGVRLRQFSPGDRTQCPKFIAMPTVHLLDYVAGNVRSLVNAINKVGYEVEWVRSPSDLKNAEKLILPGVGHFGHCLSQLAEGGYLEHIKQHIESGKPFMGICVGLQALFNGSEEDPDVSGTGLIPMRMKRFDATTKSVPHIGWNSAVNTSSGDSDNQTFYGLNPESKYYYVHSYAALYEPGILEKDGWSVATATYKDEEFIGAVARGNIFATQFHPEKSGQAGLRTLRAFLNGDQVQSLKQTSTTGRKEDGLTRRIIACLDVRTNDAGDLVVTKGDQYDVREKSGVDAGGQVRNLGKPVDMAKKYYEQGADEVTFLNITSFRNCPLVDTPMLEILRRASETVFVPLTIGGGIKDTVDTDGTHFSALDVATMYFKSGADKVSIGSDSVTAAEQFYEAGKRLSGQTAIETISKAYGNQAVVVSVDPKRVYVSRPEDTNHHTIKTKYPNAAGQGYCWYQCTIKGGRESRDLDVRQLVQAVEAMGAGEILLNCIDKDGSNSGFDLELINDVKAAIKIPVIASSGAGVPDHFAEVFDHTTTDAALGAGMFHRGEYTVSAVKDHLKSKGLLIRDFETDF</sequence>
<evidence type="ECO:0000256" key="9">
    <source>
        <dbReference type="ARBA" id="ARBA00022801"/>
    </source>
</evidence>
<evidence type="ECO:0000256" key="4">
    <source>
        <dbReference type="ARBA" id="ARBA00012809"/>
    </source>
</evidence>
<comment type="similarity">
    <text evidence="3">Belongs to the cytidine and deoxycytidylate deaminase family.</text>
</comment>
<evidence type="ECO:0000256" key="21">
    <source>
        <dbReference type="ARBA" id="ARBA00071580"/>
    </source>
</evidence>
<dbReference type="SUPFAM" id="SSF52540">
    <property type="entry name" value="P-loop containing nucleoside triphosphate hydrolases"/>
    <property type="match status" value="1"/>
</dbReference>
<evidence type="ECO:0000256" key="6">
    <source>
        <dbReference type="ARBA" id="ARBA00022605"/>
    </source>
</evidence>
<dbReference type="InterPro" id="IPR017926">
    <property type="entry name" value="GATASE"/>
</dbReference>
<dbReference type="InterPro" id="IPR027417">
    <property type="entry name" value="P-loop_NTPase"/>
</dbReference>
<dbReference type="Gene3D" id="3.20.20.70">
    <property type="entry name" value="Aldolase class I"/>
    <property type="match status" value="1"/>
</dbReference>
<dbReference type="NCBIfam" id="TIGR00735">
    <property type="entry name" value="hisF"/>
    <property type="match status" value="1"/>
</dbReference>
<dbReference type="OrthoDB" id="10254903at2759"/>
<dbReference type="Pfam" id="PF00383">
    <property type="entry name" value="dCMP_cyt_deam_1"/>
    <property type="match status" value="1"/>
</dbReference>
<dbReference type="Gene3D" id="3.40.140.10">
    <property type="entry name" value="Cytidine Deaminase, domain 2"/>
    <property type="match status" value="1"/>
</dbReference>
<evidence type="ECO:0000256" key="15">
    <source>
        <dbReference type="ARBA" id="ARBA00038938"/>
    </source>
</evidence>
<dbReference type="VEuPathDB" id="FungiDB:SI65_08757"/>
<dbReference type="EMBL" id="JXNT01000014">
    <property type="protein sequence ID" value="ODM15916.1"/>
    <property type="molecule type" value="Genomic_DNA"/>
</dbReference>
<keyword evidence="10" id="KW-0862">Zinc</keyword>
<dbReference type="FunFam" id="3.20.20.70:FF:000094">
    <property type="entry name" value="Imidazole glycerol phosphate synthase hisHF"/>
    <property type="match status" value="1"/>
</dbReference>
<dbReference type="PANTHER" id="PTHR21235">
    <property type="entry name" value="IMIDAZOLE GLYCEROL PHOSPHATE SYNTHASE SUBUNIT HISF/H IGP SYNTHASE SUBUNIT HISF/H"/>
    <property type="match status" value="1"/>
</dbReference>
<dbReference type="Pfam" id="PF00977">
    <property type="entry name" value="His_biosynth"/>
    <property type="match status" value="1"/>
</dbReference>
<dbReference type="Proteomes" id="UP000094569">
    <property type="component" value="Unassembled WGS sequence"/>
</dbReference>
<evidence type="ECO:0000256" key="1">
    <source>
        <dbReference type="ARBA" id="ARBA00001947"/>
    </source>
</evidence>
<comment type="function">
    <text evidence="19">IGPS catalyzes the conversion of PRFAR and glutamine to IGP, AICAR and glutamate. The glutaminase domain produces the ammonia necessary for the cyclase domain to produce IGP and AICAR from PRFAR. The ammonia is channeled to the active site of the cyclase domain.</text>
</comment>
<evidence type="ECO:0000256" key="3">
    <source>
        <dbReference type="ARBA" id="ARBA00006576"/>
    </source>
</evidence>
<evidence type="ECO:0000256" key="11">
    <source>
        <dbReference type="ARBA" id="ARBA00022962"/>
    </source>
</evidence>
<evidence type="ECO:0000256" key="12">
    <source>
        <dbReference type="ARBA" id="ARBA00023102"/>
    </source>
</evidence>
<dbReference type="GO" id="GO:0004132">
    <property type="term" value="F:dCMP deaminase activity"/>
    <property type="evidence" value="ECO:0007669"/>
    <property type="project" value="UniProtKB-EC"/>
</dbReference>
<dbReference type="Pfam" id="PF00117">
    <property type="entry name" value="GATase"/>
    <property type="match status" value="1"/>
</dbReference>
<dbReference type="EC" id="3.5.1.2" evidence="5"/>
<dbReference type="EC" id="3.5.4.12" evidence="15"/>
<keyword evidence="26" id="KW-1185">Reference proteome</keyword>
<dbReference type="FunFam" id="3.40.140.10:FF:000035">
    <property type="entry name" value="dCMP deaminase"/>
    <property type="match status" value="1"/>
</dbReference>
<feature type="domain" description="CMP/dCMP-type deaminase" evidence="24">
    <location>
        <begin position="192"/>
        <end position="330"/>
    </location>
</feature>
<accession>A0A1E3B689</accession>
<dbReference type="SUPFAM" id="SSF51366">
    <property type="entry name" value="Ribulose-phoshate binding barrel"/>
    <property type="match status" value="1"/>
</dbReference>
<dbReference type="InterPro" id="IPR050064">
    <property type="entry name" value="IGPS_HisA/HisF"/>
</dbReference>
<comment type="pathway">
    <text evidence="2">Amino-acid biosynthesis; L-histidine biosynthesis; L-histidine from 5-phospho-alpha-D-ribose 1-diphosphate: step 5/9.</text>
</comment>
<keyword evidence="9" id="KW-0378">Hydrolase</keyword>
<dbReference type="PROSITE" id="PS51747">
    <property type="entry name" value="CYT_DCMP_DEAMINASES_2"/>
    <property type="match status" value="1"/>
</dbReference>
<dbReference type="GO" id="GO:0009165">
    <property type="term" value="P:nucleotide biosynthetic process"/>
    <property type="evidence" value="ECO:0007669"/>
    <property type="project" value="UniProtKB-KW"/>
</dbReference>
<evidence type="ECO:0000256" key="18">
    <source>
        <dbReference type="ARBA" id="ARBA00049534"/>
    </source>
</evidence>
<comment type="similarity">
    <text evidence="23">Belongs to the HisA/HisF family.</text>
</comment>
<evidence type="ECO:0000313" key="25">
    <source>
        <dbReference type="EMBL" id="ODM15916.1"/>
    </source>
</evidence>
<evidence type="ECO:0000256" key="23">
    <source>
        <dbReference type="RuleBase" id="RU003657"/>
    </source>
</evidence>
<evidence type="ECO:0000256" key="20">
    <source>
        <dbReference type="ARBA" id="ARBA00061106"/>
    </source>
</evidence>
<dbReference type="InterPro" id="IPR010139">
    <property type="entry name" value="Imidazole-glycPsynth_HisH"/>
</dbReference>
<dbReference type="InterPro" id="IPR004651">
    <property type="entry name" value="HisF"/>
</dbReference>
<dbReference type="SUPFAM" id="SSF53927">
    <property type="entry name" value="Cytidine deaminase-like"/>
    <property type="match status" value="1"/>
</dbReference>
<comment type="catalytic activity">
    <reaction evidence="17">
        <text>5-[(5-phospho-1-deoxy-D-ribulos-1-ylimino)methylamino]-1-(5-phospho-beta-D-ribosyl)imidazole-4-carboxamide + L-glutamine = D-erythro-1-(imidazol-4-yl)glycerol 3-phosphate + 5-amino-1-(5-phospho-beta-D-ribosyl)imidazole-4-carboxamide + L-glutamate + H(+)</text>
        <dbReference type="Rhea" id="RHEA:24793"/>
        <dbReference type="ChEBI" id="CHEBI:15378"/>
        <dbReference type="ChEBI" id="CHEBI:29985"/>
        <dbReference type="ChEBI" id="CHEBI:58278"/>
        <dbReference type="ChEBI" id="CHEBI:58359"/>
        <dbReference type="ChEBI" id="CHEBI:58475"/>
        <dbReference type="ChEBI" id="CHEBI:58525"/>
        <dbReference type="EC" id="4.3.2.10"/>
    </reaction>
</comment>
<dbReference type="FunFam" id="3.40.50.880:FF:000039">
    <property type="entry name" value="Imidazole glycerol phosphate synthase hisHF"/>
    <property type="match status" value="1"/>
</dbReference>
<dbReference type="GO" id="GO:0000107">
    <property type="term" value="F:imidazoleglycerol-phosphate synthase activity"/>
    <property type="evidence" value="ECO:0007669"/>
    <property type="project" value="InterPro"/>
</dbReference>
<dbReference type="EC" id="4.3.2.10" evidence="4"/>
<keyword evidence="11" id="KW-0315">Glutamine amidotransferase</keyword>
<dbReference type="AlphaFoldDB" id="A0A1E3B689"/>
<dbReference type="CDD" id="cd01748">
    <property type="entry name" value="GATase1_IGP_Synthase"/>
    <property type="match status" value="1"/>
</dbReference>
<dbReference type="InterPro" id="IPR011060">
    <property type="entry name" value="RibuloseP-bd_barrel"/>
</dbReference>
<keyword evidence="13" id="KW-0456">Lyase</keyword>
<protein>
    <recommendedName>
        <fullName evidence="22">Deoxycytidylate deaminase</fullName>
        <ecNumber evidence="5">3.5.1.2</ecNumber>
        <ecNumber evidence="15">3.5.4.12</ecNumber>
        <ecNumber evidence="4">4.3.2.10</ecNumber>
    </recommendedName>
    <alternativeName>
        <fullName evidence="21">Imidazole glycerol phosphate synthase hisHF</fullName>
    </alternativeName>
    <alternativeName>
        <fullName evidence="16">dCMP deaminase</fullName>
    </alternativeName>
</protein>
<name>A0A1E3B689_ASPCR</name>